<proteinExistence type="predicted"/>
<protein>
    <submittedName>
        <fullName evidence="1">Uncharacterized protein</fullName>
    </submittedName>
</protein>
<dbReference type="AlphaFoldDB" id="A0A177UIU4"/>
<comment type="caution">
    <text evidence="1">The sequence shown here is derived from an EMBL/GenBank/DDBJ whole genome shotgun (WGS) entry which is preliminary data.</text>
</comment>
<evidence type="ECO:0000313" key="2">
    <source>
        <dbReference type="Proteomes" id="UP000077671"/>
    </source>
</evidence>
<reference evidence="1" key="1">
    <citation type="submission" date="2016-04" db="EMBL/GenBank/DDBJ databases">
        <authorList>
            <person name="Nguyen H.D."/>
            <person name="Kesanakurti P."/>
            <person name="Cullis J."/>
            <person name="Levesque C.A."/>
            <person name="Hambleton S."/>
        </authorList>
    </citation>
    <scope>NUCLEOTIDE SEQUENCE</scope>
    <source>
        <strain evidence="1">DAOMC 238032</strain>
    </source>
</reference>
<evidence type="ECO:0000313" key="1">
    <source>
        <dbReference type="EMBL" id="KAE8262779.1"/>
    </source>
</evidence>
<name>A0A177UIU4_9BASI</name>
<dbReference type="EMBL" id="LWDD02000202">
    <property type="protein sequence ID" value="KAE8262779.1"/>
    <property type="molecule type" value="Genomic_DNA"/>
</dbReference>
<dbReference type="Proteomes" id="UP000077671">
    <property type="component" value="Unassembled WGS sequence"/>
</dbReference>
<organism evidence="1 2">
    <name type="scientific">Tilletia caries</name>
    <name type="common">wheat bunt fungus</name>
    <dbReference type="NCBI Taxonomy" id="13290"/>
    <lineage>
        <taxon>Eukaryota</taxon>
        <taxon>Fungi</taxon>
        <taxon>Dikarya</taxon>
        <taxon>Basidiomycota</taxon>
        <taxon>Ustilaginomycotina</taxon>
        <taxon>Exobasidiomycetes</taxon>
        <taxon>Tilletiales</taxon>
        <taxon>Tilletiaceae</taxon>
        <taxon>Tilletia</taxon>
    </lineage>
</organism>
<reference evidence="1" key="2">
    <citation type="journal article" date="2019" name="IMA Fungus">
        <title>Genome sequencing and comparison of five Tilletia species to identify candidate genes for the detection of regulated species infecting wheat.</title>
        <authorList>
            <person name="Nguyen H.D.T."/>
            <person name="Sultana T."/>
            <person name="Kesanakurti P."/>
            <person name="Hambleton S."/>
        </authorList>
    </citation>
    <scope>NUCLEOTIDE SEQUENCE</scope>
    <source>
        <strain evidence="1">DAOMC 238032</strain>
    </source>
</reference>
<gene>
    <name evidence="1" type="ORF">A4X03_0g2187</name>
</gene>
<sequence>MFIDVGRIRKSAADQDPDAFLAIQRENPIGTRSQRRDLIRALIDAVVLQALGHPEKIDALLTFLAKCAHQLTSFVIEEEKAEAEQFESPLPEAGQMEEFQAKRGGRALVRQLVEAFVTMVQEMSRQDVTPDRETTANLPPNYWHIAAVNGILLARFTTQLYGPASSSSSSSDSGLEGFSDVASDEDKKKFWDQAIVLLLGRTIFSRKNSPEPSALVGALALLRGAGGTLRREFKPRGKRVGRGKEWLWYNAAFGQADVSWGWEEVVDAAQQGVDAEHASQYKLPGGLVEGFVSASSKLGEEGEQVGDDESAKTLLEGTSFKWIANQGADPAEASLRIDRASLLCTMHSELSGVFEQQKADARMGARDGRSAEELRGQIVALKGFSDEHRVGFRGFSANDLLEVELGSSGQQQR</sequence>
<accession>A0A177UIU4</accession>